<dbReference type="AlphaFoldDB" id="U1WT80"/>
<keyword evidence="3" id="KW-1185">Reference proteome</keyword>
<evidence type="ECO:0000313" key="3">
    <source>
        <dbReference type="Proteomes" id="UP000016511"/>
    </source>
</evidence>
<dbReference type="HOGENOM" id="CLU_060504_0_0_9"/>
<reference evidence="2 3" key="1">
    <citation type="submission" date="2013-08" db="EMBL/GenBank/DDBJ databases">
        <authorList>
            <person name="Weinstock G."/>
            <person name="Sodergren E."/>
            <person name="Wylie T."/>
            <person name="Fulton L."/>
            <person name="Fulton R."/>
            <person name="Fronick C."/>
            <person name="O'Laughlin M."/>
            <person name="Godfrey J."/>
            <person name="Miner T."/>
            <person name="Herter B."/>
            <person name="Appelbaum E."/>
            <person name="Cordes M."/>
            <person name="Lek S."/>
            <person name="Wollam A."/>
            <person name="Pepin K.H."/>
            <person name="Palsikar V.B."/>
            <person name="Mitreva M."/>
            <person name="Wilson R.K."/>
        </authorList>
    </citation>
    <scope>NUCLEOTIDE SEQUENCE [LARGE SCALE GENOMIC DNA]</scope>
    <source>
        <strain evidence="2 3">ATCC 12856</strain>
    </source>
</reference>
<dbReference type="PATRIC" id="fig|649747.3.peg.81"/>
<dbReference type="RefSeq" id="WP_021623071.1">
    <property type="nucleotide sequence ID" value="NZ_KE952846.1"/>
</dbReference>
<evidence type="ECO:0000313" key="2">
    <source>
        <dbReference type="EMBL" id="ERI11809.1"/>
    </source>
</evidence>
<organism evidence="2 3">
    <name type="scientific">Aneurinibacillus aneurinilyticus ATCC 12856</name>
    <dbReference type="NCBI Taxonomy" id="649747"/>
    <lineage>
        <taxon>Bacteria</taxon>
        <taxon>Bacillati</taxon>
        <taxon>Bacillota</taxon>
        <taxon>Bacilli</taxon>
        <taxon>Bacillales</taxon>
        <taxon>Paenibacillaceae</taxon>
        <taxon>Aneurinibacillus group</taxon>
        <taxon>Aneurinibacillus</taxon>
    </lineage>
</organism>
<feature type="domain" description="GAPS4b N-terminal" evidence="1">
    <location>
        <begin position="20"/>
        <end position="82"/>
    </location>
</feature>
<name>U1WT80_ANEAE</name>
<protein>
    <recommendedName>
        <fullName evidence="1">GAPS4b N-terminal domain-containing protein</fullName>
    </recommendedName>
</protein>
<sequence>MTESTNNSKLDFDSILPYGEKIRPLIASSFLTENDLKKLLAQKGIFISSTHKKHTVPLLATCLLSPDEFEFLRSRQRIKENNKKIITREVAWESDCTLFDALKKEQIPFSDFMPRRSTNYHLSSKRNKFTYVEDKDELILEYTIDRDNPTRDWSTNKSRHEGKVILKRDEEKKKLKMIMEYTAVETKELNDHIIKHIVKVGKQNNYIRRDDTMKKILFGEFSNKERVEFLLSLHSEDPYDIFSFKEITNVEISLDTSKVLPEDIKWMENKVRNLILKGEKLHDAVFLTEPKYHDCLIIASIEAVYDFSSFASKGSCTIEYGFLSRSHLPDGNSEFEFKITKLNFESNKPKKKVEGFLLSKFELYKTHKYELIKPQSKPKPKKYQA</sequence>
<proteinExistence type="predicted"/>
<dbReference type="EMBL" id="AWSJ01000007">
    <property type="protein sequence ID" value="ERI11809.1"/>
    <property type="molecule type" value="Genomic_DNA"/>
</dbReference>
<gene>
    <name evidence="2" type="ORF">HMPREF0083_00093</name>
</gene>
<dbReference type="InterPro" id="IPR058955">
    <property type="entry name" value="GAPS4b_N"/>
</dbReference>
<dbReference type="STRING" id="649747.HMPREF0083_00093"/>
<dbReference type="eggNOG" id="ENOG503077T">
    <property type="taxonomic scope" value="Bacteria"/>
</dbReference>
<dbReference type="Pfam" id="PF26110">
    <property type="entry name" value="GAPS4b_N"/>
    <property type="match status" value="1"/>
</dbReference>
<evidence type="ECO:0000259" key="1">
    <source>
        <dbReference type="Pfam" id="PF26110"/>
    </source>
</evidence>
<dbReference type="Proteomes" id="UP000016511">
    <property type="component" value="Unassembled WGS sequence"/>
</dbReference>
<accession>U1WT80</accession>
<dbReference type="GeneID" id="92840407"/>
<comment type="caution">
    <text evidence="2">The sequence shown here is derived from an EMBL/GenBank/DDBJ whole genome shotgun (WGS) entry which is preliminary data.</text>
</comment>